<dbReference type="GO" id="GO:0005975">
    <property type="term" value="P:carbohydrate metabolic process"/>
    <property type="evidence" value="ECO:0007669"/>
    <property type="project" value="TreeGrafter"/>
</dbReference>
<evidence type="ECO:0000256" key="2">
    <source>
        <dbReference type="SAM" id="SignalP"/>
    </source>
</evidence>
<reference evidence="4 5" key="1">
    <citation type="submission" date="2024-02" db="EMBL/GenBank/DDBJ databases">
        <title>Chromosome-level genome assembly of the Eurasian Minnow (Phoxinus phoxinus).</title>
        <authorList>
            <person name="Oriowo T.O."/>
            <person name="Martin S."/>
            <person name="Stange M."/>
            <person name="Chrysostomakis Y."/>
            <person name="Brown T."/>
            <person name="Winkler S."/>
            <person name="Kukowka S."/>
            <person name="Myers E.W."/>
            <person name="Bohne A."/>
        </authorList>
    </citation>
    <scope>NUCLEOTIDE SEQUENCE [LARGE SCALE GENOMIC DNA]</scope>
    <source>
        <strain evidence="4">ZFMK-TIS-60720</strain>
        <tissue evidence="4">Whole Organism</tissue>
    </source>
</reference>
<comment type="caution">
    <text evidence="4">The sequence shown here is derived from an EMBL/GenBank/DDBJ whole genome shotgun (WGS) entry which is preliminary data.</text>
</comment>
<evidence type="ECO:0000256" key="1">
    <source>
        <dbReference type="ARBA" id="ARBA00022801"/>
    </source>
</evidence>
<evidence type="ECO:0000259" key="3">
    <source>
        <dbReference type="Pfam" id="PF03629"/>
    </source>
</evidence>
<dbReference type="PANTHER" id="PTHR22901">
    <property type="entry name" value="SIALATE O-ACETYLESTERASE"/>
    <property type="match status" value="1"/>
</dbReference>
<evidence type="ECO:0000313" key="4">
    <source>
        <dbReference type="EMBL" id="KAK7160077.1"/>
    </source>
</evidence>
<keyword evidence="1" id="KW-0378">Hydrolase</keyword>
<dbReference type="Proteomes" id="UP001364617">
    <property type="component" value="Unassembled WGS sequence"/>
</dbReference>
<dbReference type="InterPro" id="IPR039329">
    <property type="entry name" value="SIAE"/>
</dbReference>
<dbReference type="InterPro" id="IPR036514">
    <property type="entry name" value="SGNH_hydro_sf"/>
</dbReference>
<keyword evidence="5" id="KW-1185">Reference proteome</keyword>
<feature type="domain" description="Sialate O-acetylesterase" evidence="3">
    <location>
        <begin position="112"/>
        <end position="312"/>
    </location>
</feature>
<sequence length="521" mass="58048">MLISLIFSFVLSAFSIVFSTAEVLRFSSYYGDHMVLQKAPAKAVVWGFGQTGAKVVVSLSGPHNVSTHSAPVINGIWRTTLDPVEAGGPYMLTASQNTTNSSITLKDVLFGDIWLCGGQSNMAFTVSQLINASEELAMASKFPDVRIFQAALEKSEEELIDLAGVEVPWSRPTAELLGGKDFTHFSAVCWLFGRYLYETLKYPVGLVETCWGGTPVEAWSTPRSLHKCGLKSSMTSVRYRPPPAQSQSYYLMNISSTWRSSVLWNAMIHPLLNMTITGAIWYQGEANTGYNRDEYNCTFPAMIDDWRMAFHEGSDGQTALDFPFGFVQLSTDHENDPLDGFREIRWHQTADYGFAPNERMKNTFMAVAIDVPDIKSPWGSIHPEDKEDVAYRLVLGARAVAYGEKNVSFQGPFPTQAMLNQSFISIVFNQDINAIFFNDYFFEICCSKDNICGSEKNWLPVPIIKHGLNYVIVSKPPCAAASITAVRYLWTDWPCQFKACPIYNSNGLLPAPPFIMAITKP</sequence>
<evidence type="ECO:0000313" key="5">
    <source>
        <dbReference type="Proteomes" id="UP001364617"/>
    </source>
</evidence>
<dbReference type="SUPFAM" id="SSF52266">
    <property type="entry name" value="SGNH hydrolase"/>
    <property type="match status" value="1"/>
</dbReference>
<dbReference type="InterPro" id="IPR005181">
    <property type="entry name" value="SASA"/>
</dbReference>
<dbReference type="EMBL" id="JAYKXH010000008">
    <property type="protein sequence ID" value="KAK7160077.1"/>
    <property type="molecule type" value="Genomic_DNA"/>
</dbReference>
<name>A0AAN9D833_9TELE</name>
<protein>
    <recommendedName>
        <fullName evidence="3">Sialate O-acetylesterase domain-containing protein</fullName>
    </recommendedName>
</protein>
<feature type="chain" id="PRO_5042818381" description="Sialate O-acetylesterase domain-containing protein" evidence="2">
    <location>
        <begin position="22"/>
        <end position="521"/>
    </location>
</feature>
<feature type="signal peptide" evidence="2">
    <location>
        <begin position="1"/>
        <end position="21"/>
    </location>
</feature>
<dbReference type="Gene3D" id="3.40.50.1110">
    <property type="entry name" value="SGNH hydrolase"/>
    <property type="match status" value="1"/>
</dbReference>
<accession>A0AAN9D833</accession>
<proteinExistence type="predicted"/>
<organism evidence="4 5">
    <name type="scientific">Phoxinus phoxinus</name>
    <name type="common">Eurasian minnow</name>
    <dbReference type="NCBI Taxonomy" id="58324"/>
    <lineage>
        <taxon>Eukaryota</taxon>
        <taxon>Metazoa</taxon>
        <taxon>Chordata</taxon>
        <taxon>Craniata</taxon>
        <taxon>Vertebrata</taxon>
        <taxon>Euteleostomi</taxon>
        <taxon>Actinopterygii</taxon>
        <taxon>Neopterygii</taxon>
        <taxon>Teleostei</taxon>
        <taxon>Ostariophysi</taxon>
        <taxon>Cypriniformes</taxon>
        <taxon>Leuciscidae</taxon>
        <taxon>Phoxininae</taxon>
        <taxon>Phoxinus</taxon>
    </lineage>
</organism>
<dbReference type="Pfam" id="PF03629">
    <property type="entry name" value="SASA"/>
    <property type="match status" value="1"/>
</dbReference>
<dbReference type="PANTHER" id="PTHR22901:SF0">
    <property type="entry name" value="SIALATE O-ACETYLESTERASE"/>
    <property type="match status" value="1"/>
</dbReference>
<dbReference type="AlphaFoldDB" id="A0AAN9D833"/>
<gene>
    <name evidence="4" type="ORF">R3I93_007894</name>
</gene>
<keyword evidence="2" id="KW-0732">Signal</keyword>
<dbReference type="GO" id="GO:0001681">
    <property type="term" value="F:sialate O-acetylesterase activity"/>
    <property type="evidence" value="ECO:0007669"/>
    <property type="project" value="InterPro"/>
</dbReference>